<dbReference type="Proteomes" id="UP000465785">
    <property type="component" value="Chromosome"/>
</dbReference>
<keyword evidence="2" id="KW-0479">Metal-binding</keyword>
<evidence type="ECO:0000313" key="8">
    <source>
        <dbReference type="Proteomes" id="UP000465785"/>
    </source>
</evidence>
<dbReference type="PROSITE" id="PS51296">
    <property type="entry name" value="RIESKE"/>
    <property type="match status" value="1"/>
</dbReference>
<dbReference type="Pfam" id="PF00355">
    <property type="entry name" value="Rieske"/>
    <property type="match status" value="1"/>
</dbReference>
<dbReference type="CDD" id="cd08878">
    <property type="entry name" value="RHO_alpha_C_DMO-like"/>
    <property type="match status" value="1"/>
</dbReference>
<organism evidence="7 8">
    <name type="scientific">Mycobacterium gallinarum</name>
    <dbReference type="NCBI Taxonomy" id="39689"/>
    <lineage>
        <taxon>Bacteria</taxon>
        <taxon>Bacillati</taxon>
        <taxon>Actinomycetota</taxon>
        <taxon>Actinomycetes</taxon>
        <taxon>Mycobacteriales</taxon>
        <taxon>Mycobacteriaceae</taxon>
        <taxon>Mycobacterium</taxon>
    </lineage>
</organism>
<dbReference type="InterPro" id="IPR045623">
    <property type="entry name" value="LigXa_C"/>
</dbReference>
<dbReference type="SUPFAM" id="SSF50022">
    <property type="entry name" value="ISP domain"/>
    <property type="match status" value="1"/>
</dbReference>
<dbReference type="EMBL" id="AP022601">
    <property type="protein sequence ID" value="BBY96309.1"/>
    <property type="molecule type" value="Genomic_DNA"/>
</dbReference>
<sequence>MIGASPPDGGRELAEVTVLRAEINELLTRTGPGTPMGELFRQYWIPALLAEELPEDDCPPVRVKLLNERMIAFRDSHGNFGLIDEFCAHRGASLWFGRNEEGGLRCPYHGWKYDVTGQAVEVPSEPVGSTFCAHVKLTSYPLVKIGDVLWTYMGDPAKQPPLPEFEFALVPADQTFTSKRWQECNWLQAFEGGIDSSHVSFLHSGGLKSDPLFKGSKANEYNMADLKPFFEVAESEGGLFVGARRTADADNYYWRITPWVMPCFTMVPPRGDHPVHGHFWIPIDDENCWAYSFDYHPVRPLTSQEVQAMKVGHGVHSANIPGTYRPQANKDNDYLMDRAAQKRGDTYSGVRGIAIQDSSLQESMGPIVDRTKERLVSADSGIIKARQKLKRAAEALRDKGMTPPGVDPEHHRVRSAAVVLPRDASFSESCREDLRVREGVRQTSV</sequence>
<dbReference type="KEGG" id="mgau:MGALJ_59780"/>
<evidence type="ECO:0000256" key="4">
    <source>
        <dbReference type="ARBA" id="ARBA00023004"/>
    </source>
</evidence>
<dbReference type="InterPro" id="IPR050584">
    <property type="entry name" value="Cholesterol_7-desaturase"/>
</dbReference>
<dbReference type="Gene3D" id="3.90.380.10">
    <property type="entry name" value="Naphthalene 1,2-dioxygenase Alpha Subunit, Chain A, domain 1"/>
    <property type="match status" value="1"/>
</dbReference>
<protein>
    <submittedName>
        <fullName evidence="7">Ring-hydroxylating oxygenase subunit alpha</fullName>
    </submittedName>
</protein>
<dbReference type="InterPro" id="IPR017941">
    <property type="entry name" value="Rieske_2Fe-2S"/>
</dbReference>
<evidence type="ECO:0000256" key="3">
    <source>
        <dbReference type="ARBA" id="ARBA00023002"/>
    </source>
</evidence>
<dbReference type="Pfam" id="PF19301">
    <property type="entry name" value="LigXa_C"/>
    <property type="match status" value="1"/>
</dbReference>
<dbReference type="GO" id="GO:0016705">
    <property type="term" value="F:oxidoreductase activity, acting on paired donors, with incorporation or reduction of molecular oxygen"/>
    <property type="evidence" value="ECO:0007669"/>
    <property type="project" value="UniProtKB-ARBA"/>
</dbReference>
<keyword evidence="1" id="KW-0001">2Fe-2S</keyword>
<reference evidence="7 8" key="1">
    <citation type="journal article" date="2019" name="Emerg. Microbes Infect.">
        <title>Comprehensive subspecies identification of 175 nontuberculous mycobacteria species based on 7547 genomic profiles.</title>
        <authorList>
            <person name="Matsumoto Y."/>
            <person name="Kinjo T."/>
            <person name="Motooka D."/>
            <person name="Nabeya D."/>
            <person name="Jung N."/>
            <person name="Uechi K."/>
            <person name="Horii T."/>
            <person name="Iida T."/>
            <person name="Fujita J."/>
            <person name="Nakamura S."/>
        </authorList>
    </citation>
    <scope>NUCLEOTIDE SEQUENCE [LARGE SCALE GENOMIC DNA]</scope>
    <source>
        <strain evidence="7 8">JCM 6399</strain>
    </source>
</reference>
<dbReference type="AlphaFoldDB" id="A0A9W4FIJ1"/>
<evidence type="ECO:0000259" key="6">
    <source>
        <dbReference type="PROSITE" id="PS51296"/>
    </source>
</evidence>
<dbReference type="InterPro" id="IPR015881">
    <property type="entry name" value="ARHD_Rieske_2Fe_2S"/>
</dbReference>
<dbReference type="GO" id="GO:0004497">
    <property type="term" value="F:monooxygenase activity"/>
    <property type="evidence" value="ECO:0007669"/>
    <property type="project" value="UniProtKB-ARBA"/>
</dbReference>
<evidence type="ECO:0000256" key="1">
    <source>
        <dbReference type="ARBA" id="ARBA00022714"/>
    </source>
</evidence>
<evidence type="ECO:0000313" key="7">
    <source>
        <dbReference type="EMBL" id="BBY96309.1"/>
    </source>
</evidence>
<dbReference type="Gene3D" id="2.102.10.10">
    <property type="entry name" value="Rieske [2Fe-2S] iron-sulphur domain"/>
    <property type="match status" value="1"/>
</dbReference>
<name>A0A9W4FIJ1_9MYCO</name>
<keyword evidence="3" id="KW-0560">Oxidoreductase</keyword>
<dbReference type="GO" id="GO:0051537">
    <property type="term" value="F:2 iron, 2 sulfur cluster binding"/>
    <property type="evidence" value="ECO:0007669"/>
    <property type="project" value="UniProtKB-KW"/>
</dbReference>
<dbReference type="PROSITE" id="PS00570">
    <property type="entry name" value="RING_HYDROXYL_ALPHA"/>
    <property type="match status" value="1"/>
</dbReference>
<keyword evidence="4" id="KW-0408">Iron</keyword>
<dbReference type="InterPro" id="IPR036922">
    <property type="entry name" value="Rieske_2Fe-2S_sf"/>
</dbReference>
<dbReference type="CDD" id="cd03479">
    <property type="entry name" value="Rieske_RO_Alpha_PhDO_like"/>
    <property type="match status" value="1"/>
</dbReference>
<keyword evidence="8" id="KW-1185">Reference proteome</keyword>
<accession>A0A9W4FIJ1</accession>
<dbReference type="PANTHER" id="PTHR21266">
    <property type="entry name" value="IRON-SULFUR DOMAIN CONTAINING PROTEIN"/>
    <property type="match status" value="1"/>
</dbReference>
<proteinExistence type="predicted"/>
<keyword evidence="5" id="KW-0411">Iron-sulfur</keyword>
<gene>
    <name evidence="7" type="ORF">MGALJ_59780</name>
</gene>
<dbReference type="GO" id="GO:0005506">
    <property type="term" value="F:iron ion binding"/>
    <property type="evidence" value="ECO:0007669"/>
    <property type="project" value="InterPro"/>
</dbReference>
<feature type="domain" description="Rieske" evidence="6">
    <location>
        <begin position="44"/>
        <end position="151"/>
    </location>
</feature>
<evidence type="ECO:0000256" key="2">
    <source>
        <dbReference type="ARBA" id="ARBA00022723"/>
    </source>
</evidence>
<dbReference type="SUPFAM" id="SSF55961">
    <property type="entry name" value="Bet v1-like"/>
    <property type="match status" value="1"/>
</dbReference>
<dbReference type="PANTHER" id="PTHR21266:SF59">
    <property type="entry name" value="BLR4922 PROTEIN"/>
    <property type="match status" value="1"/>
</dbReference>
<evidence type="ECO:0000256" key="5">
    <source>
        <dbReference type="ARBA" id="ARBA00023014"/>
    </source>
</evidence>